<dbReference type="GO" id="GO:0036503">
    <property type="term" value="P:ERAD pathway"/>
    <property type="evidence" value="ECO:0007669"/>
    <property type="project" value="TreeGrafter"/>
</dbReference>
<dbReference type="PANTHER" id="PTHR11102">
    <property type="entry name" value="SEL-1-LIKE PROTEIN"/>
    <property type="match status" value="1"/>
</dbReference>
<dbReference type="Proteomes" id="UP000247409">
    <property type="component" value="Unassembled WGS sequence"/>
</dbReference>
<gene>
    <name evidence="2" type="ORF">BWQ96_04792</name>
</gene>
<evidence type="ECO:0000313" key="3">
    <source>
        <dbReference type="Proteomes" id="UP000247409"/>
    </source>
</evidence>
<dbReference type="PANTHER" id="PTHR11102:SF147">
    <property type="entry name" value="SEL1L ADAPTOR SUBUNIT OF ERAD E3 UBIQUITIN LIGASE"/>
    <property type="match status" value="1"/>
</dbReference>
<sequence length="582" mass="65527">MIALANLLMYSEDYRDEERGIQMLERAIKQAGSPLAMYRLARYYLDFGSRSQYHKAVALLERSLHQSEDPAVLHLLSFAVASGLGVRRNIPRAIQLMERALRHYDDPQCMRLLAKLLLLHEEGRCDAQRAVYLYEKVIRITNDAQTMNALGVVFADGAPHFPPNARRAVKWFNRAIEVGNLPSAKHNLAVILTQTHDKVMPDPSRAALLLEEVVEETGKQGAILQLAELYSNWLSVLNYPRAVTLLTRAVHEFNSYPARFSLARMLAFGEGVPAQRATALGLFERHYEKVHDIGSMLNLSEMLWSGTEELPADMERSVSLCKQLCRKTDIGNYVLASMLRYGAPTLPRNLKQAITICEREKADDDHFIMLVHAILLSEDPESNDSDISHAIELFRALSVDTPLQMWWVWLPLSLRTSSVDLPIHGNEHCITESVKRYEEVNVIAKLNLASLLVEDRSPTLQDSEEAVQLLESLIDTRIGDLAALNLGYLLWNEVGGIPQDKERARALFERATEEDNNLVGKVLLANALSEGIDEEVSDADQVAELWRSVEDANKTNAEVSRLSSMLSDQAKEIIRMHSEGQQ</sequence>
<dbReference type="SMART" id="SM00671">
    <property type="entry name" value="SEL1"/>
    <property type="match status" value="6"/>
</dbReference>
<evidence type="ECO:0000313" key="2">
    <source>
        <dbReference type="EMBL" id="PXF45494.1"/>
    </source>
</evidence>
<reference evidence="2 3" key="1">
    <citation type="journal article" date="2018" name="Mol. Biol. Evol.">
        <title>Analysis of the draft genome of the red seaweed Gracilariopsis chorda provides insights into genome size evolution in Rhodophyta.</title>
        <authorList>
            <person name="Lee J."/>
            <person name="Yang E.C."/>
            <person name="Graf L."/>
            <person name="Yang J.H."/>
            <person name="Qiu H."/>
            <person name="Zel Zion U."/>
            <person name="Chan C.X."/>
            <person name="Stephens T.G."/>
            <person name="Weber A.P.M."/>
            <person name="Boo G.H."/>
            <person name="Boo S.M."/>
            <person name="Kim K.M."/>
            <person name="Shin Y."/>
            <person name="Jung M."/>
            <person name="Lee S.J."/>
            <person name="Yim H.S."/>
            <person name="Lee J.H."/>
            <person name="Bhattacharya D."/>
            <person name="Yoon H.S."/>
        </authorList>
    </citation>
    <scope>NUCLEOTIDE SEQUENCE [LARGE SCALE GENOMIC DNA]</scope>
    <source>
        <strain evidence="2 3">SKKU-2015</strain>
        <tissue evidence="2">Whole body</tissue>
    </source>
</reference>
<dbReference type="InterPro" id="IPR011990">
    <property type="entry name" value="TPR-like_helical_dom_sf"/>
</dbReference>
<dbReference type="AlphaFoldDB" id="A0A2V3ITQ7"/>
<proteinExistence type="inferred from homology"/>
<dbReference type="STRING" id="448386.A0A2V3ITQ7"/>
<name>A0A2V3ITQ7_9FLOR</name>
<dbReference type="GO" id="GO:0005789">
    <property type="term" value="C:endoplasmic reticulum membrane"/>
    <property type="evidence" value="ECO:0007669"/>
    <property type="project" value="TreeGrafter"/>
</dbReference>
<organism evidence="2 3">
    <name type="scientific">Gracilariopsis chorda</name>
    <dbReference type="NCBI Taxonomy" id="448386"/>
    <lineage>
        <taxon>Eukaryota</taxon>
        <taxon>Rhodophyta</taxon>
        <taxon>Florideophyceae</taxon>
        <taxon>Rhodymeniophycidae</taxon>
        <taxon>Gracilariales</taxon>
        <taxon>Gracilariaceae</taxon>
        <taxon>Gracilariopsis</taxon>
    </lineage>
</organism>
<evidence type="ECO:0000256" key="1">
    <source>
        <dbReference type="ARBA" id="ARBA00038101"/>
    </source>
</evidence>
<dbReference type="Pfam" id="PF08238">
    <property type="entry name" value="Sel1"/>
    <property type="match status" value="9"/>
</dbReference>
<dbReference type="EMBL" id="NBIV01000060">
    <property type="protein sequence ID" value="PXF45494.1"/>
    <property type="molecule type" value="Genomic_DNA"/>
</dbReference>
<accession>A0A2V3ITQ7</accession>
<dbReference type="SUPFAM" id="SSF81901">
    <property type="entry name" value="HCP-like"/>
    <property type="match status" value="3"/>
</dbReference>
<dbReference type="InterPro" id="IPR006597">
    <property type="entry name" value="Sel1-like"/>
</dbReference>
<dbReference type="InterPro" id="IPR050767">
    <property type="entry name" value="Sel1_AlgK"/>
</dbReference>
<dbReference type="OrthoDB" id="272077at2759"/>
<keyword evidence="3" id="KW-1185">Reference proteome</keyword>
<dbReference type="Gene3D" id="1.25.40.10">
    <property type="entry name" value="Tetratricopeptide repeat domain"/>
    <property type="match status" value="2"/>
</dbReference>
<comment type="similarity">
    <text evidence="1">Belongs to the sel-1 family.</text>
</comment>
<comment type="caution">
    <text evidence="2">The sequence shown here is derived from an EMBL/GenBank/DDBJ whole genome shotgun (WGS) entry which is preliminary data.</text>
</comment>
<protein>
    <submittedName>
        <fullName evidence="2">Uncharacterized protein</fullName>
    </submittedName>
</protein>